<evidence type="ECO:0000256" key="1">
    <source>
        <dbReference type="SAM" id="SignalP"/>
    </source>
</evidence>
<dbReference type="Gene3D" id="3.60.21.10">
    <property type="match status" value="1"/>
</dbReference>
<dbReference type="CDD" id="cd00063">
    <property type="entry name" value="FN3"/>
    <property type="match status" value="1"/>
</dbReference>
<dbReference type="EMBL" id="WHOC01000133">
    <property type="protein sequence ID" value="NOU88784.1"/>
    <property type="molecule type" value="Genomic_DNA"/>
</dbReference>
<dbReference type="PANTHER" id="PTHR43143">
    <property type="entry name" value="METALLOPHOSPHOESTERASE, CALCINEURIN SUPERFAMILY"/>
    <property type="match status" value="1"/>
</dbReference>
<dbReference type="PROSITE" id="PS51841">
    <property type="entry name" value="LTD"/>
    <property type="match status" value="1"/>
</dbReference>
<proteinExistence type="predicted"/>
<dbReference type="SMART" id="SM00060">
    <property type="entry name" value="FN3"/>
    <property type="match status" value="1"/>
</dbReference>
<dbReference type="InterPro" id="IPR054470">
    <property type="entry name" value="FIMAH_dom"/>
</dbReference>
<protein>
    <recommendedName>
        <fullName evidence="6">Metallophosphoesterase</fullName>
    </recommendedName>
</protein>
<dbReference type="InterPro" id="IPR003961">
    <property type="entry name" value="FN3_dom"/>
</dbReference>
<organism evidence="4 5">
    <name type="scientific">Paenibacillus germinis</name>
    <dbReference type="NCBI Taxonomy" id="2654979"/>
    <lineage>
        <taxon>Bacteria</taxon>
        <taxon>Bacillati</taxon>
        <taxon>Bacillota</taxon>
        <taxon>Bacilli</taxon>
        <taxon>Bacillales</taxon>
        <taxon>Paenibacillaceae</taxon>
        <taxon>Paenibacillus</taxon>
    </lineage>
</organism>
<evidence type="ECO:0000259" key="2">
    <source>
        <dbReference type="PROSITE" id="PS50853"/>
    </source>
</evidence>
<dbReference type="Gene3D" id="2.60.40.10">
    <property type="entry name" value="Immunoglobulins"/>
    <property type="match status" value="2"/>
</dbReference>
<evidence type="ECO:0000313" key="5">
    <source>
        <dbReference type="Proteomes" id="UP000658690"/>
    </source>
</evidence>
<dbReference type="InterPro" id="IPR001322">
    <property type="entry name" value="Lamin_tail_dom"/>
</dbReference>
<accession>A0ABX1Z7G2</accession>
<comment type="caution">
    <text evidence="4">The sequence shown here is derived from an EMBL/GenBank/DDBJ whole genome shotgun (WGS) entry which is preliminary data.</text>
</comment>
<dbReference type="PROSITE" id="PS50853">
    <property type="entry name" value="FN3"/>
    <property type="match status" value="1"/>
</dbReference>
<feature type="chain" id="PRO_5046600522" description="Metallophosphoesterase" evidence="1">
    <location>
        <begin position="33"/>
        <end position="1349"/>
    </location>
</feature>
<dbReference type="InterPro" id="IPR004843">
    <property type="entry name" value="Calcineurin-like_PHP"/>
</dbReference>
<feature type="domain" description="Fibronectin type-III" evidence="2">
    <location>
        <begin position="1178"/>
        <end position="1264"/>
    </location>
</feature>
<evidence type="ECO:0000259" key="3">
    <source>
        <dbReference type="PROSITE" id="PS51841"/>
    </source>
</evidence>
<evidence type="ECO:0008006" key="6">
    <source>
        <dbReference type="Google" id="ProtNLM"/>
    </source>
</evidence>
<dbReference type="Pfam" id="PF00041">
    <property type="entry name" value="fn3"/>
    <property type="match status" value="1"/>
</dbReference>
<dbReference type="InterPro" id="IPR051918">
    <property type="entry name" value="STPP_CPPED1"/>
</dbReference>
<evidence type="ECO:0000313" key="4">
    <source>
        <dbReference type="EMBL" id="NOU88784.1"/>
    </source>
</evidence>
<dbReference type="PANTHER" id="PTHR43143:SF5">
    <property type="entry name" value="SECRETED PROTEIN"/>
    <property type="match status" value="1"/>
</dbReference>
<keyword evidence="5" id="KW-1185">Reference proteome</keyword>
<keyword evidence="1" id="KW-0732">Signal</keyword>
<dbReference type="InterPro" id="IPR013783">
    <property type="entry name" value="Ig-like_fold"/>
</dbReference>
<gene>
    <name evidence="4" type="ORF">GC102_23965</name>
</gene>
<dbReference type="SUPFAM" id="SSF49265">
    <property type="entry name" value="Fibronectin type III"/>
    <property type="match status" value="1"/>
</dbReference>
<dbReference type="SUPFAM" id="SSF56300">
    <property type="entry name" value="Metallo-dependent phosphatases"/>
    <property type="match status" value="1"/>
</dbReference>
<dbReference type="Pfam" id="PF22888">
    <property type="entry name" value="FIMAH"/>
    <property type="match status" value="1"/>
</dbReference>
<sequence>MKKKLLTRCFTCLMVTQLVAGSLLTLSSPAAAESAAAVEAVAGIPRMLITETVPDSGGDDALGEDPYEYLEVYNNSDQPIDFKDYSILYRYPGEPGQDLFWRPYTDKQIIIQPKQAMVFWAVTASGEPKTVADFNQHFQTSLIENKDIVRIPGGINNLRERTLVVATNTGTDIVRASFNPGVIDTAADLSIEYGVPDAGSLDMKKLSSKELPASPGTFNPANVPAEPVLTVNDPVPPSVKDLSDHTGIDLIKPIELIAEAADDRLLASLNLYYKSNKTTNYKMVTSPRGADGRFRYSLEMMEWFGSPTLDYYFQASDTFNTTSTAPPKTISLAGNEKSPALNVLDGDVLSGERVLIGSSTTAGSMSLSIDGQPVSPTERAMEKTAYFVFEADDINVGQNVTTMGSETLYLIPFQTNDYKTMVVPVRPDLFKYGQANPIALRAGSSTRPYYENQPEPGLDDFNIRNVRLVLADGTVIRDPKYANPATILDMGDNGRFLPVVYFNFTIPERYWDGISYRWNTAAAVDGPHRVEVTLPDGSKDTASVMVDNQGPVVTANITEGSTHKGTFEIQASASDAASSVKSFEVKLDGKLIEVPYSTSSAALTPGEHNLVLKAVDAGGKSTEKTTKFTTPAELPGMPLLAAPADGAQDTETNVSLQVSVSDPTGDPLNVKFFKGQKITAADAGVIAYKHAADVEPPLTLTSPGETQLTAEEQTAAGASDDRYVTNDSTEQFPYQRFEVEVRAETGAGDRLELSWEGHSLKGRKVGLYAWNYTAAKWDSLASTVAISEEDFNLSAAVDGGNYARNGKVQVLIQDEIPRREQYDFTIASIPDTQIYAEIQPEYFESQVNFLRDAKESMNIQYVMQVGDIVNSAGIKGQWERADKFMKVVEDAQIPWGLVAGNHDVFDGGATSVPDYSEFSKYFGENRFKDKPYYGESYKDNKGHYDLISAGGNDFIFVYMGWGMNDEDMDWMNSVLKQYPDRKAAIVVHNYLQNNATRSATGNEIYQKVVVPNPNIWMVMSGHFTGSALRTDQLDDNKDGQPDRKVYQILNDYQGIPNGGNGYLKLLHFDTETDTVYVNTYSPYLDDYNYYDPSKDEFKLSVDLKPMVKRVATDAMTVKVYANDAIGSAQAASGSTAMVNWNNLKGSTDYEWYALAEDSFGGRTYSDIWSFRTQVTVEAPQGVKVANVTAGSAQLSWSPITASDGSSVTYQVYGSHGAVSTVTGTVYTLTGLDPDTVYSFQVKAVHSSGAVSVLSEPLSFKTSIDLPALQNGLQRFIASGKVTHPLAKQLENALSQAVKHMQNGQRDQAAKQIEDFLKYLSNKAHQDLVAADAMQWLNDKAEALLRIWSR</sequence>
<reference evidence="4 5" key="1">
    <citation type="submission" date="2019-10" db="EMBL/GenBank/DDBJ databases">
        <title>Description of Paenibacillus choica sp. nov.</title>
        <authorList>
            <person name="Carlier A."/>
            <person name="Qi S."/>
        </authorList>
    </citation>
    <scope>NUCLEOTIDE SEQUENCE [LARGE SCALE GENOMIC DNA]</scope>
    <source>
        <strain evidence="4 5">LMG 31460</strain>
    </source>
</reference>
<name>A0ABX1Z7G2_9BACL</name>
<dbReference type="Proteomes" id="UP000658690">
    <property type="component" value="Unassembled WGS sequence"/>
</dbReference>
<dbReference type="InterPro" id="IPR036116">
    <property type="entry name" value="FN3_sf"/>
</dbReference>
<feature type="domain" description="LTD" evidence="3">
    <location>
        <begin position="27"/>
        <end position="172"/>
    </location>
</feature>
<feature type="signal peptide" evidence="1">
    <location>
        <begin position="1"/>
        <end position="32"/>
    </location>
</feature>
<dbReference type="RefSeq" id="WP_171691763.1">
    <property type="nucleotide sequence ID" value="NZ_WHOC01000133.1"/>
</dbReference>
<dbReference type="Pfam" id="PF00149">
    <property type="entry name" value="Metallophos"/>
    <property type="match status" value="1"/>
</dbReference>
<dbReference type="InterPro" id="IPR029052">
    <property type="entry name" value="Metallo-depent_PP-like"/>
</dbReference>